<dbReference type="InterPro" id="IPR021109">
    <property type="entry name" value="Peptidase_aspartic_dom_sf"/>
</dbReference>
<dbReference type="GO" id="GO:0016567">
    <property type="term" value="P:protein ubiquitination"/>
    <property type="evidence" value="ECO:0007669"/>
    <property type="project" value="UniProtKB-UniPathway"/>
</dbReference>
<evidence type="ECO:0000256" key="2">
    <source>
        <dbReference type="SAM" id="Coils"/>
    </source>
</evidence>
<organism evidence="5 6">
    <name type="scientific">Hibiscus syriacus</name>
    <name type="common">Rose of Sharon</name>
    <dbReference type="NCBI Taxonomy" id="106335"/>
    <lineage>
        <taxon>Eukaryota</taxon>
        <taxon>Viridiplantae</taxon>
        <taxon>Streptophyta</taxon>
        <taxon>Embryophyta</taxon>
        <taxon>Tracheophyta</taxon>
        <taxon>Spermatophyta</taxon>
        <taxon>Magnoliopsida</taxon>
        <taxon>eudicotyledons</taxon>
        <taxon>Gunneridae</taxon>
        <taxon>Pentapetalae</taxon>
        <taxon>rosids</taxon>
        <taxon>malvids</taxon>
        <taxon>Malvales</taxon>
        <taxon>Malvaceae</taxon>
        <taxon>Malvoideae</taxon>
        <taxon>Hibiscus</taxon>
    </lineage>
</organism>
<dbReference type="SUPFAM" id="SSF50630">
    <property type="entry name" value="Acid proteases"/>
    <property type="match status" value="1"/>
</dbReference>
<feature type="domain" description="DUF7745" evidence="4">
    <location>
        <begin position="347"/>
        <end position="403"/>
    </location>
</feature>
<dbReference type="GO" id="GO:0005634">
    <property type="term" value="C:nucleus"/>
    <property type="evidence" value="ECO:0007669"/>
    <property type="project" value="TreeGrafter"/>
</dbReference>
<proteinExistence type="predicted"/>
<gene>
    <name evidence="5" type="ORF">F3Y22_tig00110788pilonHSYRG00016</name>
</gene>
<dbReference type="InterPro" id="IPR056647">
    <property type="entry name" value="DUF7745"/>
</dbReference>
<evidence type="ECO:0000256" key="1">
    <source>
        <dbReference type="ARBA" id="ARBA00004906"/>
    </source>
</evidence>
<dbReference type="InterPro" id="IPR011333">
    <property type="entry name" value="SKP1/BTB/POZ_sf"/>
</dbReference>
<dbReference type="GO" id="GO:0010114">
    <property type="term" value="P:response to red light"/>
    <property type="evidence" value="ECO:0007669"/>
    <property type="project" value="TreeGrafter"/>
</dbReference>
<comment type="pathway">
    <text evidence="1">Protein modification; protein ubiquitination.</text>
</comment>
<protein>
    <submittedName>
        <fullName evidence="5">G-protein 1</fullName>
    </submittedName>
</protein>
<evidence type="ECO:0000259" key="4">
    <source>
        <dbReference type="Pfam" id="PF24924"/>
    </source>
</evidence>
<name>A0A6A2ZSN1_HIBSY</name>
<dbReference type="Pfam" id="PF24924">
    <property type="entry name" value="DUF7745"/>
    <property type="match status" value="2"/>
</dbReference>
<dbReference type="CDD" id="cd00303">
    <property type="entry name" value="retropepsin_like"/>
    <property type="match status" value="1"/>
</dbReference>
<dbReference type="PANTHER" id="PTHR46336:SF30">
    <property type="entry name" value="BTB_POZ DOMAIN-CONTAINING PROTEIN POB1-LIKE"/>
    <property type="match status" value="1"/>
</dbReference>
<feature type="domain" description="DUF7745" evidence="4">
    <location>
        <begin position="404"/>
        <end position="457"/>
    </location>
</feature>
<sequence length="1355" mass="153998">MFSDSFPGEPSGSDDAEMDFGFAFNESNFSDRVLRIEVVPDLPEAKSIGNCCSSIVDWARNRKRRREDFKKEIDVAVQREGQILNCNLQNTEDGTTYENRDEDAAAMIEASPCGVGLNCNLIEEAAFLDLLKFVYCNTLSITTPTAVLDVLMAADKFKVASCMRYCSRMLRNLPMTCESALLYLDLPSTVLMADTVQPLTDVAKQFLAASYKDVTKFLDEVLKLPLGGKYEIESGEDCLPESCVTGVGVRALRFVRETWHMGVRLCPRVVFTSAWDSGSLLELTPYGPRDGNHLRMDIRSNMERTVQKDVEDNADVLRWSEQSQLTNGDSVMPGYVSELFGYTHINLYGDIPYLLDVPIDRNLFRALAQFLNPAYSCFTFGRVDMTPTIEEYQALIRCERKKLDLFALGIYGLVIFPKVLGYVDVSVVDLFERLDKRVDHVPAILAETFRSLSSWHQDEYSSGFLTLKDFFLKMAWGFYRRKMDHHSRISEMVIFCGELRGIPLGLLYRCGERDWVPLPGDQYKGKVKGVAEAWKQTRCVNLFTYDLELSQEYEQWRSGRVNNNIPIVNHENIQPVEEQLRVKLEDEVYQKGLEIDIQKSRADRIEKIEKQLRLDFDDLRSTYQRIVKAQTGSSSSKSSVEWRQEVASLKRVAGESQEELKQSRHQVKILSKEKDSLEQRLQKSQAHNEKLKEKFQRQASELSIVPYEGDIQWRFRWERAQARVKQRKDLIACYLGHAQRIAQYLVILSEEAADVTEELDPEAEENQKIVKLLAHHTYRTRKKVMEETCPNEKAQVNPRTIQNVQVTPIHVGKVHINPVGASVNVQPGSSSYQEEHQYQQVPDLDKEAKNDQNNPLEEKWKQLEREVRAMKEDTSVYGFDAKELSLVPDLVLPPKFKVPDFEKLMLRQEKMIEMTIKSGKLEGGESSKRREEKENEVKGSTILKHHYFQSSRSLYDRHVVSPYHVTPMQPPFPNVSSKYSSESLPSHAGAGVNATERNEREFKELSSLEIAEEEEAKVCASEGSSKGVYNVQCPLIITPKNRMGDVTKENEEVDEIEEDKHVINEPVTESEAIPSGMIGSQKALHITVKCKGHVLSRVLVDNGSALNLMPLVTLKKLPLDSTLMRTCQSVVRAFDGTKREVLGKIDVPLNIGPATYEVEFLVMDIMPTYNCLLGRPWIHQAGAVPSTLHQRLKFVIDERLVCIHAEEDIIASVSTTAPYIEVDEQAVECYFRSLEFVNATFVAEGEDTKASISTPRDKLRGIKKVQEMRKARLAGEDLSWEPMIFPPLSSIFISGGHMFQGNSRNTEVMVEDALGDLGINVITDDEFEEMRVMGIYSAPPGFVLNNWTAEELPIV</sequence>
<keyword evidence="2" id="KW-0175">Coiled coil</keyword>
<evidence type="ECO:0000256" key="3">
    <source>
        <dbReference type="SAM" id="MobiDB-lite"/>
    </source>
</evidence>
<dbReference type="InterPro" id="IPR045890">
    <property type="entry name" value="POB1-like"/>
</dbReference>
<dbReference type="Gene3D" id="2.40.70.10">
    <property type="entry name" value="Acid Proteases"/>
    <property type="match status" value="1"/>
</dbReference>
<feature type="coiled-coil region" evidence="2">
    <location>
        <begin position="846"/>
        <end position="873"/>
    </location>
</feature>
<comment type="caution">
    <text evidence="5">The sequence shown here is derived from an EMBL/GenBank/DDBJ whole genome shotgun (WGS) entry which is preliminary data.</text>
</comment>
<feature type="coiled-coil region" evidence="2">
    <location>
        <begin position="653"/>
        <end position="701"/>
    </location>
</feature>
<dbReference type="PANTHER" id="PTHR46336">
    <property type="entry name" value="OS02G0260700 PROTEIN"/>
    <property type="match status" value="1"/>
</dbReference>
<accession>A0A6A2ZSN1</accession>
<dbReference type="EMBL" id="VEPZ02001112">
    <property type="protein sequence ID" value="KAE8693875.1"/>
    <property type="molecule type" value="Genomic_DNA"/>
</dbReference>
<dbReference type="UniPathway" id="UPA00143"/>
<evidence type="ECO:0000313" key="6">
    <source>
        <dbReference type="Proteomes" id="UP000436088"/>
    </source>
</evidence>
<dbReference type="Proteomes" id="UP000436088">
    <property type="component" value="Unassembled WGS sequence"/>
</dbReference>
<reference evidence="5" key="1">
    <citation type="submission" date="2019-09" db="EMBL/GenBank/DDBJ databases">
        <title>Draft genome information of white flower Hibiscus syriacus.</title>
        <authorList>
            <person name="Kim Y.-M."/>
        </authorList>
    </citation>
    <scope>NUCLEOTIDE SEQUENCE [LARGE SCALE GENOMIC DNA]</scope>
    <source>
        <strain evidence="5">YM2019G1</strain>
    </source>
</reference>
<dbReference type="Gene3D" id="3.30.710.10">
    <property type="entry name" value="Potassium Channel Kv1.1, Chain A"/>
    <property type="match status" value="1"/>
</dbReference>
<feature type="region of interest" description="Disordered" evidence="3">
    <location>
        <begin position="976"/>
        <end position="995"/>
    </location>
</feature>
<keyword evidence="6" id="KW-1185">Reference proteome</keyword>
<evidence type="ECO:0000313" key="5">
    <source>
        <dbReference type="EMBL" id="KAE8693875.1"/>
    </source>
</evidence>